<dbReference type="AlphaFoldDB" id="A0A6B0TZB2"/>
<protein>
    <submittedName>
        <fullName evidence="10">Cytochrome P450</fullName>
    </submittedName>
</protein>
<organism evidence="10 11">
    <name type="scientific">Oceanomicrobium pacificus</name>
    <dbReference type="NCBI Taxonomy" id="2692916"/>
    <lineage>
        <taxon>Bacteria</taxon>
        <taxon>Pseudomonadati</taxon>
        <taxon>Pseudomonadota</taxon>
        <taxon>Alphaproteobacteria</taxon>
        <taxon>Rhodobacterales</taxon>
        <taxon>Paracoccaceae</taxon>
        <taxon>Oceanomicrobium</taxon>
    </lineage>
</organism>
<keyword evidence="2 7" id="KW-0349">Heme</keyword>
<dbReference type="PRINTS" id="PR00463">
    <property type="entry name" value="EP450I"/>
</dbReference>
<evidence type="ECO:0000256" key="8">
    <source>
        <dbReference type="RuleBase" id="RU000461"/>
    </source>
</evidence>
<comment type="caution">
    <text evidence="10">The sequence shown here is derived from an EMBL/GenBank/DDBJ whole genome shotgun (WGS) entry which is preliminary data.</text>
</comment>
<evidence type="ECO:0000313" key="10">
    <source>
        <dbReference type="EMBL" id="MXU66353.1"/>
    </source>
</evidence>
<evidence type="ECO:0000313" key="11">
    <source>
        <dbReference type="Proteomes" id="UP000436016"/>
    </source>
</evidence>
<dbReference type="InterPro" id="IPR002401">
    <property type="entry name" value="Cyt_P450_E_grp-I"/>
</dbReference>
<evidence type="ECO:0000256" key="1">
    <source>
        <dbReference type="ARBA" id="ARBA00010617"/>
    </source>
</evidence>
<comment type="similarity">
    <text evidence="1 8">Belongs to the cytochrome P450 family.</text>
</comment>
<keyword evidence="11" id="KW-1185">Reference proteome</keyword>
<dbReference type="PANTHER" id="PTHR24291">
    <property type="entry name" value="CYTOCHROME P450 FAMILY 4"/>
    <property type="match status" value="1"/>
</dbReference>
<dbReference type="GO" id="GO:0004497">
    <property type="term" value="F:monooxygenase activity"/>
    <property type="evidence" value="ECO:0007669"/>
    <property type="project" value="UniProtKB-KW"/>
</dbReference>
<feature type="region of interest" description="Disordered" evidence="9">
    <location>
        <begin position="1"/>
        <end position="23"/>
    </location>
</feature>
<dbReference type="InterPro" id="IPR001128">
    <property type="entry name" value="Cyt_P450"/>
</dbReference>
<evidence type="ECO:0000256" key="4">
    <source>
        <dbReference type="ARBA" id="ARBA00023002"/>
    </source>
</evidence>
<evidence type="ECO:0000256" key="7">
    <source>
        <dbReference type="PIRSR" id="PIRSR602401-1"/>
    </source>
</evidence>
<dbReference type="PROSITE" id="PS00086">
    <property type="entry name" value="CYTOCHROME_P450"/>
    <property type="match status" value="1"/>
</dbReference>
<comment type="cofactor">
    <cofactor evidence="7">
        <name>heme</name>
        <dbReference type="ChEBI" id="CHEBI:30413"/>
    </cofactor>
</comment>
<gene>
    <name evidence="10" type="ORF">GSH16_12945</name>
</gene>
<reference evidence="10 11" key="1">
    <citation type="submission" date="2019-12" db="EMBL/GenBank/DDBJ databases">
        <title>Strain KN286 was isolated from seawater, which was collected from Caroline Seamount in the tropical western Pacific.</title>
        <authorList>
            <person name="Wang Q."/>
        </authorList>
    </citation>
    <scope>NUCLEOTIDE SEQUENCE [LARGE SCALE GENOMIC DNA]</scope>
    <source>
        <strain evidence="10 11">KN286</strain>
    </source>
</reference>
<dbReference type="Proteomes" id="UP000436016">
    <property type="component" value="Unassembled WGS sequence"/>
</dbReference>
<evidence type="ECO:0000256" key="6">
    <source>
        <dbReference type="ARBA" id="ARBA00023033"/>
    </source>
</evidence>
<dbReference type="GO" id="GO:0020037">
    <property type="term" value="F:heme binding"/>
    <property type="evidence" value="ECO:0007669"/>
    <property type="project" value="InterPro"/>
</dbReference>
<dbReference type="PANTHER" id="PTHR24291:SF50">
    <property type="entry name" value="BIFUNCTIONAL ALBAFLAVENONE MONOOXYGENASE_TERPENE SYNTHASE"/>
    <property type="match status" value="1"/>
</dbReference>
<dbReference type="InterPro" id="IPR036396">
    <property type="entry name" value="Cyt_P450_sf"/>
</dbReference>
<feature type="binding site" description="axial binding residue" evidence="7">
    <location>
        <position position="410"/>
    </location>
    <ligand>
        <name>heme</name>
        <dbReference type="ChEBI" id="CHEBI:30413"/>
    </ligand>
    <ligandPart>
        <name>Fe</name>
        <dbReference type="ChEBI" id="CHEBI:18248"/>
    </ligandPart>
</feature>
<dbReference type="GO" id="GO:0005506">
    <property type="term" value="F:iron ion binding"/>
    <property type="evidence" value="ECO:0007669"/>
    <property type="project" value="InterPro"/>
</dbReference>
<keyword evidence="6 8" id="KW-0503">Monooxygenase</keyword>
<proteinExistence type="inferred from homology"/>
<dbReference type="GO" id="GO:0016705">
    <property type="term" value="F:oxidoreductase activity, acting on paired donors, with incorporation or reduction of molecular oxygen"/>
    <property type="evidence" value="ECO:0007669"/>
    <property type="project" value="InterPro"/>
</dbReference>
<dbReference type="PRINTS" id="PR00385">
    <property type="entry name" value="P450"/>
</dbReference>
<sequence>MSGPAGASDAPEPPRPATRPEGASVWRRIRLARRDLFSAQPARLYRAWMAEQRTPFYRSYVVNQPELVRLILQDRPADFPKSEIIGATLRQMLGRSVFVTNGPEWEAQRRIIDPAFAGGRLARVLPAMQAAGDRALARLDAQAGAALEVEAETARLAADIIFRTLFSVPIEDRAAAAVFQAFRAYQRAQPLMVWADLLRLPAWVPRRRSRRQARAATEIRSLIGAMVTQRAAEIEAGTAPDDLATRIMVTPDPETGRRFDTQEMADQVAIFFLAGHETSASALAWGLYLLATAPQVQARARAEVDAVLGDRAPEMADLRRLEQVTAVFRETLRLYPPVPMMVRETVQPEHWRDRDIPRGSLAILSAFHLHRHERLWDRPHAFDPDRWLADRPASAQTDAYMPFSKGPRICPGAGFAMIEGVMMLALVLRRFEIEAVGPPPRPVAHLTLRAADGIHLRFRPRGGSAAV</sequence>
<dbReference type="InterPro" id="IPR017972">
    <property type="entry name" value="Cyt_P450_CS"/>
</dbReference>
<accession>A0A6B0TZB2</accession>
<keyword evidence="3 7" id="KW-0479">Metal-binding</keyword>
<dbReference type="Gene3D" id="1.10.630.10">
    <property type="entry name" value="Cytochrome P450"/>
    <property type="match status" value="1"/>
</dbReference>
<name>A0A6B0TZB2_9RHOB</name>
<evidence type="ECO:0000256" key="3">
    <source>
        <dbReference type="ARBA" id="ARBA00022723"/>
    </source>
</evidence>
<dbReference type="SUPFAM" id="SSF48264">
    <property type="entry name" value="Cytochrome P450"/>
    <property type="match status" value="1"/>
</dbReference>
<evidence type="ECO:0000256" key="2">
    <source>
        <dbReference type="ARBA" id="ARBA00022617"/>
    </source>
</evidence>
<evidence type="ECO:0000256" key="9">
    <source>
        <dbReference type="SAM" id="MobiDB-lite"/>
    </source>
</evidence>
<dbReference type="EMBL" id="WUWG01000005">
    <property type="protein sequence ID" value="MXU66353.1"/>
    <property type="molecule type" value="Genomic_DNA"/>
</dbReference>
<keyword evidence="4 8" id="KW-0560">Oxidoreductase</keyword>
<keyword evidence="5 7" id="KW-0408">Iron</keyword>
<dbReference type="InterPro" id="IPR050196">
    <property type="entry name" value="Cytochrome_P450_Monoox"/>
</dbReference>
<dbReference type="RefSeq" id="WP_160855738.1">
    <property type="nucleotide sequence ID" value="NZ_WUWG01000005.1"/>
</dbReference>
<evidence type="ECO:0000256" key="5">
    <source>
        <dbReference type="ARBA" id="ARBA00023004"/>
    </source>
</evidence>
<dbReference type="Pfam" id="PF00067">
    <property type="entry name" value="p450"/>
    <property type="match status" value="1"/>
</dbReference>